<feature type="region of interest" description="Disordered" evidence="1">
    <location>
        <begin position="1"/>
        <end position="39"/>
    </location>
</feature>
<gene>
    <name evidence="2" type="ORF">COLSTE_02575</name>
</gene>
<evidence type="ECO:0000313" key="3">
    <source>
        <dbReference type="Proteomes" id="UP000003560"/>
    </source>
</evidence>
<dbReference type="HOGENOM" id="CLU_2627559_0_0_11"/>
<dbReference type="EMBL" id="ABXJ01000171">
    <property type="protein sequence ID" value="EEA89263.1"/>
    <property type="molecule type" value="Genomic_DNA"/>
</dbReference>
<evidence type="ECO:0000313" key="2">
    <source>
        <dbReference type="EMBL" id="EEA89263.1"/>
    </source>
</evidence>
<name>B6GEN0_9ACTN</name>
<comment type="caution">
    <text evidence="2">The sequence shown here is derived from an EMBL/GenBank/DDBJ whole genome shotgun (WGS) entry which is preliminary data.</text>
</comment>
<keyword evidence="3" id="KW-1185">Reference proteome</keyword>
<protein>
    <submittedName>
        <fullName evidence="2">Uncharacterized protein</fullName>
    </submittedName>
</protein>
<reference evidence="2 3" key="1">
    <citation type="submission" date="2008-10" db="EMBL/GenBank/DDBJ databases">
        <title>Draft genome sequence of Collinsella stercoris (DSM 13279).</title>
        <authorList>
            <person name="Sudarsanam P."/>
            <person name="Ley R."/>
            <person name="Guruge J."/>
            <person name="Turnbaugh P.J."/>
            <person name="Mahowald M."/>
            <person name="Liep D."/>
            <person name="Gordon J."/>
        </authorList>
    </citation>
    <scope>NUCLEOTIDE SEQUENCE [LARGE SCALE GENOMIC DNA]</scope>
    <source>
        <strain evidence="2 3">DSM 13279</strain>
    </source>
</reference>
<dbReference type="Proteomes" id="UP000003560">
    <property type="component" value="Unassembled WGS sequence"/>
</dbReference>
<reference evidence="2 3" key="2">
    <citation type="submission" date="2008-10" db="EMBL/GenBank/DDBJ databases">
        <authorList>
            <person name="Fulton L."/>
            <person name="Clifton S."/>
            <person name="Fulton B."/>
            <person name="Xu J."/>
            <person name="Minx P."/>
            <person name="Pepin K.H."/>
            <person name="Johnson M."/>
            <person name="Thiruvilangam P."/>
            <person name="Bhonagiri V."/>
            <person name="Nash W.E."/>
            <person name="Mardis E.R."/>
            <person name="Wilson R.K."/>
        </authorList>
    </citation>
    <scope>NUCLEOTIDE SEQUENCE [LARGE SCALE GENOMIC DNA]</scope>
    <source>
        <strain evidence="2 3">DSM 13279</strain>
    </source>
</reference>
<feature type="non-terminal residue" evidence="2">
    <location>
        <position position="79"/>
    </location>
</feature>
<dbReference type="AlphaFoldDB" id="B6GEN0"/>
<accession>B6GEN0</accession>
<evidence type="ECO:0000256" key="1">
    <source>
        <dbReference type="SAM" id="MobiDB-lite"/>
    </source>
</evidence>
<organism evidence="2 3">
    <name type="scientific">Collinsella stercoris DSM 13279</name>
    <dbReference type="NCBI Taxonomy" id="445975"/>
    <lineage>
        <taxon>Bacteria</taxon>
        <taxon>Bacillati</taxon>
        <taxon>Actinomycetota</taxon>
        <taxon>Coriobacteriia</taxon>
        <taxon>Coriobacteriales</taxon>
        <taxon>Coriobacteriaceae</taxon>
        <taxon>Collinsella</taxon>
    </lineage>
</organism>
<proteinExistence type="predicted"/>
<feature type="compositionally biased region" description="Basic and acidic residues" evidence="1">
    <location>
        <begin position="14"/>
        <end position="25"/>
    </location>
</feature>
<sequence>MHMKNLANTAPRAVEARGHEQERRTAVPVQDSVSAAGVRPAAVPVRGSVAAAGERPIAPHRGRTSAFCPTRRSLLRGLA</sequence>